<evidence type="ECO:0000313" key="1">
    <source>
        <dbReference type="EMBL" id="ACL53281.1"/>
    </source>
</evidence>
<dbReference type="AlphaFoldDB" id="B7ZZD2"/>
<sequence>MSLAFKLCFWDVRGYSIQPLKPRLNWIFIESGELHCSTLGGLSPVSWMPLSTVE</sequence>
<reference evidence="1" key="1">
    <citation type="journal article" date="2009" name="PLoS Genet.">
        <title>Sequencing, mapping, and analysis of 27,455 maize full-length cDNAs.</title>
        <authorList>
            <person name="Soderlund C."/>
            <person name="Descour A."/>
            <person name="Kudrna D."/>
            <person name="Bomhoff M."/>
            <person name="Boyd L."/>
            <person name="Currie J."/>
            <person name="Angelova A."/>
            <person name="Collura K."/>
            <person name="Wissotski M."/>
            <person name="Ashley E."/>
            <person name="Morrow D."/>
            <person name="Fernandes J."/>
            <person name="Walbot V."/>
            <person name="Yu Y."/>
        </authorList>
    </citation>
    <scope>NUCLEOTIDE SEQUENCE</scope>
    <source>
        <strain evidence="1">B73</strain>
    </source>
</reference>
<organism evidence="1">
    <name type="scientific">Zea mays</name>
    <name type="common">Maize</name>
    <dbReference type="NCBI Taxonomy" id="4577"/>
    <lineage>
        <taxon>Eukaryota</taxon>
        <taxon>Viridiplantae</taxon>
        <taxon>Streptophyta</taxon>
        <taxon>Embryophyta</taxon>
        <taxon>Tracheophyta</taxon>
        <taxon>Spermatophyta</taxon>
        <taxon>Magnoliopsida</taxon>
        <taxon>Liliopsida</taxon>
        <taxon>Poales</taxon>
        <taxon>Poaceae</taxon>
        <taxon>PACMAD clade</taxon>
        <taxon>Panicoideae</taxon>
        <taxon>Andropogonodae</taxon>
        <taxon>Andropogoneae</taxon>
        <taxon>Tripsacinae</taxon>
        <taxon>Zea</taxon>
    </lineage>
</organism>
<reference evidence="1" key="2">
    <citation type="submission" date="2012-06" db="EMBL/GenBank/DDBJ databases">
        <authorList>
            <person name="Yu Y."/>
            <person name="Currie J."/>
            <person name="Lomeli R."/>
            <person name="Angelova A."/>
            <person name="Collura K."/>
            <person name="Wissotski M."/>
            <person name="Campos D."/>
            <person name="Kudrna D."/>
            <person name="Golser W."/>
            <person name="Ashely E."/>
            <person name="Descour A."/>
            <person name="Fernandes J."/>
            <person name="Soderlund C."/>
            <person name="Walbot V."/>
        </authorList>
    </citation>
    <scope>NUCLEOTIDE SEQUENCE</scope>
    <source>
        <strain evidence="1">B73</strain>
    </source>
</reference>
<protein>
    <submittedName>
        <fullName evidence="1">Uncharacterized protein</fullName>
    </submittedName>
</protein>
<proteinExistence type="evidence at transcript level"/>
<accession>B7ZZD2</accession>
<dbReference type="EMBL" id="BT054674">
    <property type="protein sequence ID" value="ACL53281.1"/>
    <property type="molecule type" value="mRNA"/>
</dbReference>
<name>B7ZZD2_MAIZE</name>